<proteinExistence type="inferred from homology"/>
<dbReference type="Gene3D" id="3.90.1150.10">
    <property type="entry name" value="Aspartate Aminotransferase, domain 1"/>
    <property type="match status" value="1"/>
</dbReference>
<dbReference type="PANTHER" id="PTHR46383">
    <property type="entry name" value="ASPARTATE AMINOTRANSFERASE"/>
    <property type="match status" value="1"/>
</dbReference>
<evidence type="ECO:0000313" key="9">
    <source>
        <dbReference type="EMBL" id="GGD72497.1"/>
    </source>
</evidence>
<evidence type="ECO:0000256" key="7">
    <source>
        <dbReference type="RuleBase" id="RU000481"/>
    </source>
</evidence>
<dbReference type="EC" id="2.6.1.-" evidence="7"/>
<evidence type="ECO:0000256" key="4">
    <source>
        <dbReference type="ARBA" id="ARBA00022679"/>
    </source>
</evidence>
<accession>A0A916Z286</accession>
<dbReference type="InterPro" id="IPR004838">
    <property type="entry name" value="NHTrfase_class1_PyrdxlP-BS"/>
</dbReference>
<evidence type="ECO:0000256" key="2">
    <source>
        <dbReference type="ARBA" id="ARBA00007441"/>
    </source>
</evidence>
<dbReference type="InterPro" id="IPR004839">
    <property type="entry name" value="Aminotransferase_I/II_large"/>
</dbReference>
<keyword evidence="10" id="KW-1185">Reference proteome</keyword>
<keyword evidence="3 7" id="KW-0032">Aminotransferase</keyword>
<protein>
    <recommendedName>
        <fullName evidence="7">Aminotransferase</fullName>
        <ecNumber evidence="7">2.6.1.-</ecNumber>
    </recommendedName>
</protein>
<dbReference type="GO" id="GO:0006520">
    <property type="term" value="P:amino acid metabolic process"/>
    <property type="evidence" value="ECO:0007669"/>
    <property type="project" value="InterPro"/>
</dbReference>
<dbReference type="InterPro" id="IPR015422">
    <property type="entry name" value="PyrdxlP-dep_Trfase_small"/>
</dbReference>
<dbReference type="PANTHER" id="PTHR46383:SF2">
    <property type="entry name" value="AMINOTRANSFERASE"/>
    <property type="match status" value="1"/>
</dbReference>
<comment type="similarity">
    <text evidence="2 7">Belongs to the class-I pyridoxal-phosphate-dependent aminotransferase family.</text>
</comment>
<dbReference type="AlphaFoldDB" id="A0A916Z286"/>
<reference evidence="9" key="1">
    <citation type="journal article" date="2014" name="Int. J. Syst. Evol. Microbiol.">
        <title>Complete genome sequence of Corynebacterium casei LMG S-19264T (=DSM 44701T), isolated from a smear-ripened cheese.</title>
        <authorList>
            <consortium name="US DOE Joint Genome Institute (JGI-PGF)"/>
            <person name="Walter F."/>
            <person name="Albersmeier A."/>
            <person name="Kalinowski J."/>
            <person name="Ruckert C."/>
        </authorList>
    </citation>
    <scope>NUCLEOTIDE SEQUENCE</scope>
    <source>
        <strain evidence="9">CGMCC 1.15360</strain>
    </source>
</reference>
<dbReference type="EMBL" id="BMIP01000004">
    <property type="protein sequence ID" value="GGD72497.1"/>
    <property type="molecule type" value="Genomic_DNA"/>
</dbReference>
<dbReference type="InterPro" id="IPR050596">
    <property type="entry name" value="AspAT/PAT-like"/>
</dbReference>
<dbReference type="InterPro" id="IPR015421">
    <property type="entry name" value="PyrdxlP-dep_Trfase_major"/>
</dbReference>
<organism evidence="9 10">
    <name type="scientific">Croceicoccus mobilis</name>
    <dbReference type="NCBI Taxonomy" id="1703339"/>
    <lineage>
        <taxon>Bacteria</taxon>
        <taxon>Pseudomonadati</taxon>
        <taxon>Pseudomonadota</taxon>
        <taxon>Alphaproteobacteria</taxon>
        <taxon>Sphingomonadales</taxon>
        <taxon>Erythrobacteraceae</taxon>
        <taxon>Croceicoccus</taxon>
    </lineage>
</organism>
<gene>
    <name evidence="9" type="ORF">GCM10010990_22560</name>
</gene>
<dbReference type="CDD" id="cd00609">
    <property type="entry name" value="AAT_like"/>
    <property type="match status" value="1"/>
</dbReference>
<sequence>MTGNADLRQIATELPGSLIRRLANANMGRSDVIPLWFGESDLATDPAIAAAAAESLGRGETFYGPNLGLPELRKALAEYQQRIFATQAGFANIAVTSSGLNALLLVLSALVDPGDEVVVPVPAWPNLVAMPKVLSASVREVPITLEAGRFALPLQRLLDACGPRTKVVILNSPGNPTGWRLPPAEMAQLVAELDRRGIWLLADEVYSRILPAGVAPASFVEHFDEDRRIVTVNSFSKSWAMTGWRLGWITAPRRLVEVLERLIEFNTSCAPTFVQRAGIVALGPVGEAFLASQTARLDTARLAALEVLADEERITVPHCDGAFYLFPRIEGMDDSVALAERAIENGVGVAPGAAFGAGGEEHLRLCFARDPAQVREAIQRLVRTVREI</sequence>
<keyword evidence="5" id="KW-0663">Pyridoxal phosphate</keyword>
<comment type="caution">
    <text evidence="9">The sequence shown here is derived from an EMBL/GenBank/DDBJ whole genome shotgun (WGS) entry which is preliminary data.</text>
</comment>
<feature type="domain" description="Aminotransferase class I/classII large" evidence="8">
    <location>
        <begin position="32"/>
        <end position="381"/>
    </location>
</feature>
<evidence type="ECO:0000256" key="1">
    <source>
        <dbReference type="ARBA" id="ARBA00001933"/>
    </source>
</evidence>
<dbReference type="Proteomes" id="UP000612349">
    <property type="component" value="Unassembled WGS sequence"/>
</dbReference>
<dbReference type="SUPFAM" id="SSF53383">
    <property type="entry name" value="PLP-dependent transferases"/>
    <property type="match status" value="1"/>
</dbReference>
<evidence type="ECO:0000256" key="5">
    <source>
        <dbReference type="ARBA" id="ARBA00022898"/>
    </source>
</evidence>
<dbReference type="Gene3D" id="3.40.640.10">
    <property type="entry name" value="Type I PLP-dependent aspartate aminotransferase-like (Major domain)"/>
    <property type="match status" value="1"/>
</dbReference>
<comment type="catalytic activity">
    <reaction evidence="6">
        <text>L-aspartate + 2-oxoglutarate = oxaloacetate + L-glutamate</text>
        <dbReference type="Rhea" id="RHEA:21824"/>
        <dbReference type="ChEBI" id="CHEBI:16452"/>
        <dbReference type="ChEBI" id="CHEBI:16810"/>
        <dbReference type="ChEBI" id="CHEBI:29985"/>
        <dbReference type="ChEBI" id="CHEBI:29991"/>
        <dbReference type="EC" id="2.6.1.1"/>
    </reaction>
</comment>
<dbReference type="NCBIfam" id="NF004770">
    <property type="entry name" value="PRK06108.1"/>
    <property type="match status" value="1"/>
</dbReference>
<comment type="cofactor">
    <cofactor evidence="1 7">
        <name>pyridoxal 5'-phosphate</name>
        <dbReference type="ChEBI" id="CHEBI:597326"/>
    </cofactor>
</comment>
<evidence type="ECO:0000259" key="8">
    <source>
        <dbReference type="Pfam" id="PF00155"/>
    </source>
</evidence>
<evidence type="ECO:0000313" key="10">
    <source>
        <dbReference type="Proteomes" id="UP000612349"/>
    </source>
</evidence>
<dbReference type="Pfam" id="PF00155">
    <property type="entry name" value="Aminotran_1_2"/>
    <property type="match status" value="1"/>
</dbReference>
<keyword evidence="4 7" id="KW-0808">Transferase</keyword>
<name>A0A916Z286_9SPHN</name>
<dbReference type="InterPro" id="IPR015424">
    <property type="entry name" value="PyrdxlP-dep_Trfase"/>
</dbReference>
<dbReference type="GO" id="GO:0004069">
    <property type="term" value="F:L-aspartate:2-oxoglutarate aminotransferase activity"/>
    <property type="evidence" value="ECO:0007669"/>
    <property type="project" value="UniProtKB-EC"/>
</dbReference>
<reference evidence="9" key="2">
    <citation type="submission" date="2020-09" db="EMBL/GenBank/DDBJ databases">
        <authorList>
            <person name="Sun Q."/>
            <person name="Zhou Y."/>
        </authorList>
    </citation>
    <scope>NUCLEOTIDE SEQUENCE</scope>
    <source>
        <strain evidence="9">CGMCC 1.15360</strain>
    </source>
</reference>
<dbReference type="GO" id="GO:0030170">
    <property type="term" value="F:pyridoxal phosphate binding"/>
    <property type="evidence" value="ECO:0007669"/>
    <property type="project" value="InterPro"/>
</dbReference>
<dbReference type="PROSITE" id="PS00105">
    <property type="entry name" value="AA_TRANSFER_CLASS_1"/>
    <property type="match status" value="1"/>
</dbReference>
<evidence type="ECO:0000256" key="6">
    <source>
        <dbReference type="ARBA" id="ARBA00049185"/>
    </source>
</evidence>
<evidence type="ECO:0000256" key="3">
    <source>
        <dbReference type="ARBA" id="ARBA00022576"/>
    </source>
</evidence>
<dbReference type="RefSeq" id="WP_216635507.1">
    <property type="nucleotide sequence ID" value="NZ_BMIP01000004.1"/>
</dbReference>